<gene>
    <name evidence="1" type="ORF">SAMN05444169_1143</name>
</gene>
<dbReference type="AlphaFoldDB" id="A0A1M5HYB2"/>
<accession>A0A1M5HYB2</accession>
<protein>
    <submittedName>
        <fullName evidence="1">Uncharacterized protein</fullName>
    </submittedName>
</protein>
<sequence>MSNIGPTYPAHIVVSQAEFKLVADETTKAATATIKSDQQRVEAAQELEAEEAKISSVDIVT</sequence>
<proteinExistence type="predicted"/>
<dbReference type="RefSeq" id="WP_079565113.1">
    <property type="nucleotide sequence ID" value="NZ_LT670818.1"/>
</dbReference>
<reference evidence="1 2" key="1">
    <citation type="submission" date="2016-11" db="EMBL/GenBank/DDBJ databases">
        <authorList>
            <person name="Jaros S."/>
            <person name="Januszkiewicz K."/>
            <person name="Wedrychowicz H."/>
        </authorList>
    </citation>
    <scope>NUCLEOTIDE SEQUENCE [LARGE SCALE GENOMIC DNA]</scope>
    <source>
        <strain evidence="1 2">GAS242</strain>
    </source>
</reference>
<dbReference type="EMBL" id="LT670818">
    <property type="protein sequence ID" value="SHG20948.1"/>
    <property type="molecule type" value="Genomic_DNA"/>
</dbReference>
<dbReference type="OrthoDB" id="8265994at2"/>
<name>A0A1M5HYB2_9BRAD</name>
<dbReference type="Proteomes" id="UP000190675">
    <property type="component" value="Chromosome I"/>
</dbReference>
<evidence type="ECO:0000313" key="1">
    <source>
        <dbReference type="EMBL" id="SHG20948.1"/>
    </source>
</evidence>
<organism evidence="1 2">
    <name type="scientific">Bradyrhizobium erythrophlei</name>
    <dbReference type="NCBI Taxonomy" id="1437360"/>
    <lineage>
        <taxon>Bacteria</taxon>
        <taxon>Pseudomonadati</taxon>
        <taxon>Pseudomonadota</taxon>
        <taxon>Alphaproteobacteria</taxon>
        <taxon>Hyphomicrobiales</taxon>
        <taxon>Nitrobacteraceae</taxon>
        <taxon>Bradyrhizobium</taxon>
    </lineage>
</organism>
<evidence type="ECO:0000313" key="2">
    <source>
        <dbReference type="Proteomes" id="UP000190675"/>
    </source>
</evidence>